<dbReference type="EMBL" id="CM035421">
    <property type="protein sequence ID" value="KAH7387633.1"/>
    <property type="molecule type" value="Genomic_DNA"/>
</dbReference>
<dbReference type="SUPFAM" id="SSF52058">
    <property type="entry name" value="L domain-like"/>
    <property type="match status" value="1"/>
</dbReference>
<accession>A0A8T2T0X7</accession>
<dbReference type="GO" id="GO:0006952">
    <property type="term" value="P:defense response"/>
    <property type="evidence" value="ECO:0007669"/>
    <property type="project" value="InterPro"/>
</dbReference>
<keyword evidence="3" id="KW-1185">Reference proteome</keyword>
<dbReference type="InterPro" id="IPR032675">
    <property type="entry name" value="LRR_dom_sf"/>
</dbReference>
<dbReference type="InterPro" id="IPR027417">
    <property type="entry name" value="P-loop_NTPase"/>
</dbReference>
<dbReference type="PRINTS" id="PR00364">
    <property type="entry name" value="DISEASERSIST"/>
</dbReference>
<gene>
    <name evidence="2" type="ORF">KP509_16G033800</name>
</gene>
<dbReference type="InterPro" id="IPR042197">
    <property type="entry name" value="Apaf_helical"/>
</dbReference>
<dbReference type="InterPro" id="IPR001611">
    <property type="entry name" value="Leu-rich_rpt"/>
</dbReference>
<dbReference type="InterPro" id="IPR044974">
    <property type="entry name" value="Disease_R_plants"/>
</dbReference>
<dbReference type="AlphaFoldDB" id="A0A8T2T0X7"/>
<name>A0A8T2T0X7_CERRI</name>
<evidence type="ECO:0008006" key="4">
    <source>
        <dbReference type="Google" id="ProtNLM"/>
    </source>
</evidence>
<comment type="caution">
    <text evidence="2">The sequence shown here is derived from an EMBL/GenBank/DDBJ whole genome shotgun (WGS) entry which is preliminary data.</text>
</comment>
<dbReference type="Pfam" id="PF13855">
    <property type="entry name" value="LRR_8"/>
    <property type="match status" value="1"/>
</dbReference>
<dbReference type="OrthoDB" id="1357022at2759"/>
<dbReference type="Gene3D" id="3.40.50.300">
    <property type="entry name" value="P-loop containing nucleotide triphosphate hydrolases"/>
    <property type="match status" value="1"/>
</dbReference>
<reference evidence="2" key="1">
    <citation type="submission" date="2021-08" db="EMBL/GenBank/DDBJ databases">
        <title>WGS assembly of Ceratopteris richardii.</title>
        <authorList>
            <person name="Marchant D.B."/>
            <person name="Chen G."/>
            <person name="Jenkins J."/>
            <person name="Shu S."/>
            <person name="Leebens-Mack J."/>
            <person name="Grimwood J."/>
            <person name="Schmutz J."/>
            <person name="Soltis P."/>
            <person name="Soltis D."/>
            <person name="Chen Z.-H."/>
        </authorList>
    </citation>
    <scope>NUCLEOTIDE SEQUENCE</scope>
    <source>
        <strain evidence="2">Whitten #5841</strain>
        <tissue evidence="2">Leaf</tissue>
    </source>
</reference>
<keyword evidence="1" id="KW-0150">Chloroplast</keyword>
<dbReference type="OMA" id="WHESLEF"/>
<organism evidence="2 3">
    <name type="scientific">Ceratopteris richardii</name>
    <name type="common">Triangle waterfern</name>
    <dbReference type="NCBI Taxonomy" id="49495"/>
    <lineage>
        <taxon>Eukaryota</taxon>
        <taxon>Viridiplantae</taxon>
        <taxon>Streptophyta</taxon>
        <taxon>Embryophyta</taxon>
        <taxon>Tracheophyta</taxon>
        <taxon>Polypodiopsida</taxon>
        <taxon>Polypodiidae</taxon>
        <taxon>Polypodiales</taxon>
        <taxon>Pteridineae</taxon>
        <taxon>Pteridaceae</taxon>
        <taxon>Parkerioideae</taxon>
        <taxon>Ceratopteris</taxon>
    </lineage>
</organism>
<dbReference type="Gene3D" id="1.10.8.430">
    <property type="entry name" value="Helical domain of apoptotic protease-activating factors"/>
    <property type="match status" value="1"/>
</dbReference>
<dbReference type="GO" id="GO:0043531">
    <property type="term" value="F:ADP binding"/>
    <property type="evidence" value="ECO:0007669"/>
    <property type="project" value="InterPro"/>
</dbReference>
<dbReference type="Gene3D" id="3.80.10.10">
    <property type="entry name" value="Ribonuclease Inhibitor"/>
    <property type="match status" value="1"/>
</dbReference>
<dbReference type="SUPFAM" id="SSF52540">
    <property type="entry name" value="P-loop containing nucleoside triphosphate hydrolases"/>
    <property type="match status" value="1"/>
</dbReference>
<evidence type="ECO:0000313" key="3">
    <source>
        <dbReference type="Proteomes" id="UP000825935"/>
    </source>
</evidence>
<dbReference type="PANTHER" id="PTHR11017:SF385">
    <property type="entry name" value="DISEASE RESISTANCE PROTEIN (TIR-NBS-LRR CLASS)-RELATED"/>
    <property type="match status" value="1"/>
</dbReference>
<evidence type="ECO:0000256" key="1">
    <source>
        <dbReference type="ARBA" id="ARBA00022528"/>
    </source>
</evidence>
<evidence type="ECO:0000313" key="2">
    <source>
        <dbReference type="EMBL" id="KAH7387633.1"/>
    </source>
</evidence>
<proteinExistence type="predicted"/>
<protein>
    <recommendedName>
        <fullName evidence="4">NB-ARC domain-containing protein</fullName>
    </recommendedName>
</protein>
<dbReference type="PANTHER" id="PTHR11017">
    <property type="entry name" value="LEUCINE-RICH REPEAT-CONTAINING PROTEIN"/>
    <property type="match status" value="1"/>
</dbReference>
<keyword evidence="1" id="KW-0934">Plastid</keyword>
<dbReference type="Proteomes" id="UP000825935">
    <property type="component" value="Chromosome 16"/>
</dbReference>
<sequence length="578" mass="65274">MVHNDELHGRALLSSKLRGIKALVVLDDVDSIAQLEALYDPLCSSLGPKSVILITSRNQAILQHAQSSHIFELHGLSEESSQRLFNWHAFLKPEAPPELKEVSKRVVNACQGLPLSLKVVGTYLFHNIDERYWHESLEFFRRNKSGVLGVLRKSLDGLERDERDSFLDICCFFVGQNDILCRAYLEGVYGVGLTHLKLLHSRCLLTFDKEEGTFENQWNIGMHDHLRDMGRQVVREEEKNRAWDEETAKHFLKDERTRSTLRGLSINSAMPLPEEAAKLKLLPELSFLRVIHDSHDSESLPGNNFAGNVLKNVRCDELRLLGWRDAPFRQLPPGLCSTNLRVLDLRDSNISELPRAPFINLRYLDVAGTNISEVPGEVFSRTLEYIDLSGTKISELPSVVCCPNLRQLHLLGTQISQVPHGLCSTVLEILGLSGTNISNVPVGQICCDRTLKLIKEAYLPKLVNLDLICCEELRSLPATFRAFMPSLKRLSLEECECLEALDSSIGSLTNLTHLWLSKCHRMTGLPQEIINELAPKTVQQIRSKRRFVSHRIGLLQICQSPCQIHQDARVALPEESQV</sequence>